<keyword evidence="1" id="KW-0805">Transcription regulation</keyword>
<evidence type="ECO:0000256" key="3">
    <source>
        <dbReference type="ARBA" id="ARBA00023163"/>
    </source>
</evidence>
<protein>
    <recommendedName>
        <fullName evidence="6">NAC domain-containing protein</fullName>
    </recommendedName>
</protein>
<gene>
    <name evidence="7" type="ORF">IFM89_008794</name>
</gene>
<dbReference type="GO" id="GO:0003677">
    <property type="term" value="F:DNA binding"/>
    <property type="evidence" value="ECO:0007669"/>
    <property type="project" value="UniProtKB-KW"/>
</dbReference>
<evidence type="ECO:0000256" key="1">
    <source>
        <dbReference type="ARBA" id="ARBA00023015"/>
    </source>
</evidence>
<keyword evidence="4" id="KW-0539">Nucleus</keyword>
<dbReference type="Pfam" id="PF02365">
    <property type="entry name" value="NAM"/>
    <property type="match status" value="1"/>
</dbReference>
<evidence type="ECO:0000313" key="7">
    <source>
        <dbReference type="EMBL" id="KAF9588364.1"/>
    </source>
</evidence>
<dbReference type="GO" id="GO:0006355">
    <property type="term" value="P:regulation of DNA-templated transcription"/>
    <property type="evidence" value="ECO:0007669"/>
    <property type="project" value="InterPro"/>
</dbReference>
<evidence type="ECO:0000256" key="5">
    <source>
        <dbReference type="SAM" id="MobiDB-lite"/>
    </source>
</evidence>
<name>A0A835GWV3_9MAGN</name>
<feature type="domain" description="NAC" evidence="6">
    <location>
        <begin position="82"/>
        <end position="218"/>
    </location>
</feature>
<dbReference type="PANTHER" id="PTHR31719:SF43">
    <property type="entry name" value="NAC TRANSCRIPTION FACTOR 56"/>
    <property type="match status" value="1"/>
</dbReference>
<dbReference type="AlphaFoldDB" id="A0A835GWV3"/>
<dbReference type="InterPro" id="IPR036093">
    <property type="entry name" value="NAC_dom_sf"/>
</dbReference>
<evidence type="ECO:0000259" key="6">
    <source>
        <dbReference type="PROSITE" id="PS51005"/>
    </source>
</evidence>
<reference evidence="7 8" key="1">
    <citation type="submission" date="2020-10" db="EMBL/GenBank/DDBJ databases">
        <title>The Coptis chinensis genome and diversification of protoberbering-type alkaloids.</title>
        <authorList>
            <person name="Wang B."/>
            <person name="Shu S."/>
            <person name="Song C."/>
            <person name="Liu Y."/>
        </authorList>
    </citation>
    <scope>NUCLEOTIDE SEQUENCE [LARGE SCALE GENOMIC DNA]</scope>
    <source>
        <strain evidence="7">HL-2020</strain>
        <tissue evidence="7">Leaf</tissue>
    </source>
</reference>
<proteinExistence type="predicted"/>
<dbReference type="SUPFAM" id="SSF101941">
    <property type="entry name" value="NAC domain"/>
    <property type="match status" value="1"/>
</dbReference>
<accession>A0A835GWV3</accession>
<dbReference type="Gene3D" id="2.170.150.80">
    <property type="entry name" value="NAC domain"/>
    <property type="match status" value="1"/>
</dbReference>
<dbReference type="OrthoDB" id="1429682at2759"/>
<evidence type="ECO:0000256" key="2">
    <source>
        <dbReference type="ARBA" id="ARBA00023125"/>
    </source>
</evidence>
<dbReference type="PROSITE" id="PS51005">
    <property type="entry name" value="NAC"/>
    <property type="match status" value="1"/>
</dbReference>
<sequence length="234" mass="27468">MVAATRRSSGSVSENDERKKKTPVKKEVKKSTKRVTRKTRIKTGYPECYLHEVDMANKMQALHKKNMEYAMKAEMADIRNMLLNGLTFHPTEGQLVNFYLSRKNSHEQLRLCPIPEVQDLYAKHPKTLIEEVSGHNGWYFFTCSRPNEPGVDVQREWVFAEKEDIIQEDKKIGLRQVFEFYEDGEKKEYRLIEYQLYPASAPKWPEDYTWVLCKLYVDSSYVAVQTLQLCPLVM</sequence>
<keyword evidence="3" id="KW-0804">Transcription</keyword>
<feature type="compositionally biased region" description="Polar residues" evidence="5">
    <location>
        <begin position="1"/>
        <end position="13"/>
    </location>
</feature>
<dbReference type="InterPro" id="IPR003441">
    <property type="entry name" value="NAC-dom"/>
</dbReference>
<comment type="caution">
    <text evidence="7">The sequence shown here is derived from an EMBL/GenBank/DDBJ whole genome shotgun (WGS) entry which is preliminary data.</text>
</comment>
<organism evidence="7 8">
    <name type="scientific">Coptis chinensis</name>
    <dbReference type="NCBI Taxonomy" id="261450"/>
    <lineage>
        <taxon>Eukaryota</taxon>
        <taxon>Viridiplantae</taxon>
        <taxon>Streptophyta</taxon>
        <taxon>Embryophyta</taxon>
        <taxon>Tracheophyta</taxon>
        <taxon>Spermatophyta</taxon>
        <taxon>Magnoliopsida</taxon>
        <taxon>Ranunculales</taxon>
        <taxon>Ranunculaceae</taxon>
        <taxon>Coptidoideae</taxon>
        <taxon>Coptis</taxon>
    </lineage>
</organism>
<dbReference type="Proteomes" id="UP000631114">
    <property type="component" value="Unassembled WGS sequence"/>
</dbReference>
<evidence type="ECO:0000256" key="4">
    <source>
        <dbReference type="ARBA" id="ARBA00023242"/>
    </source>
</evidence>
<feature type="region of interest" description="Disordered" evidence="5">
    <location>
        <begin position="1"/>
        <end position="37"/>
    </location>
</feature>
<keyword evidence="2" id="KW-0238">DNA-binding</keyword>
<keyword evidence="8" id="KW-1185">Reference proteome</keyword>
<feature type="compositionally biased region" description="Basic and acidic residues" evidence="5">
    <location>
        <begin position="15"/>
        <end position="30"/>
    </location>
</feature>
<dbReference type="PANTHER" id="PTHR31719">
    <property type="entry name" value="NAC TRANSCRIPTION FACTOR 56"/>
    <property type="match status" value="1"/>
</dbReference>
<evidence type="ECO:0000313" key="8">
    <source>
        <dbReference type="Proteomes" id="UP000631114"/>
    </source>
</evidence>
<dbReference type="EMBL" id="JADFTS010000009">
    <property type="protein sequence ID" value="KAF9588364.1"/>
    <property type="molecule type" value="Genomic_DNA"/>
</dbReference>